<dbReference type="AlphaFoldDB" id="A0A1S3UYV3"/>
<dbReference type="STRING" id="3916.A0A1S3UYV3"/>
<dbReference type="Gene3D" id="3.90.226.10">
    <property type="entry name" value="2-enoyl-CoA Hydratase, Chain A, domain 1"/>
    <property type="match status" value="1"/>
</dbReference>
<reference evidence="7" key="1">
    <citation type="journal article" date="2014" name="Nat. Commun.">
        <title>Genome sequence of mungbean and insights into evolution within Vigna species.</title>
        <authorList>
            <person name="Kang Y.J."/>
            <person name="Kim S.K."/>
            <person name="Kim M.Y."/>
            <person name="Lestari P."/>
            <person name="Kim K.H."/>
            <person name="Ha B.K."/>
            <person name="Jun T.H."/>
            <person name="Hwang W.J."/>
            <person name="Lee T."/>
            <person name="Lee J."/>
            <person name="Shim S."/>
            <person name="Yoon M.Y."/>
            <person name="Jang Y.E."/>
            <person name="Han K.S."/>
            <person name="Taeprayoon P."/>
            <person name="Yoon N."/>
            <person name="Somta P."/>
            <person name="Tanya P."/>
            <person name="Kim K.S."/>
            <person name="Gwag J.G."/>
            <person name="Moon J.K."/>
            <person name="Lee Y.H."/>
            <person name="Park B.S."/>
            <person name="Bombarely A."/>
            <person name="Doyle J.J."/>
            <person name="Jackson S.A."/>
            <person name="Schafleitner R."/>
            <person name="Srinives P."/>
            <person name="Varshney R.K."/>
            <person name="Lee S.H."/>
        </authorList>
    </citation>
    <scope>NUCLEOTIDE SEQUENCE [LARGE SCALE GENOMIC DNA]</scope>
    <source>
        <strain evidence="7">cv. VC1973A</strain>
    </source>
</reference>
<keyword evidence="7" id="KW-1185">Reference proteome</keyword>
<evidence type="ECO:0000256" key="6">
    <source>
        <dbReference type="ARBA" id="ARBA00023098"/>
    </source>
</evidence>
<evidence type="ECO:0000256" key="2">
    <source>
        <dbReference type="ARBA" id="ARBA00000765"/>
    </source>
</evidence>
<comment type="catalytic activity">
    <reaction evidence="1">
        <text>a (3Z)-enoyl-CoA = a 4-saturated (2E)-enoyl-CoA</text>
        <dbReference type="Rhea" id="RHEA:45900"/>
        <dbReference type="ChEBI" id="CHEBI:85097"/>
        <dbReference type="ChEBI" id="CHEBI:85489"/>
        <dbReference type="EC" id="5.3.3.8"/>
    </reaction>
</comment>
<dbReference type="PANTHER" id="PTHR11941:SF75">
    <property type="entry name" value="ENOYL-COA HYDRATASE_ISOMERASE FAMILY PROTEIN"/>
    <property type="match status" value="1"/>
</dbReference>
<dbReference type="OrthoDB" id="410701at2759"/>
<evidence type="ECO:0000256" key="3">
    <source>
        <dbReference type="ARBA" id="ARBA00005005"/>
    </source>
</evidence>
<proteinExistence type="inferred from homology"/>
<dbReference type="GO" id="GO:0004165">
    <property type="term" value="F:delta(3)-delta(2)-enoyl-CoA isomerase activity"/>
    <property type="evidence" value="ECO:0007669"/>
    <property type="project" value="UniProtKB-EC"/>
</dbReference>
<comment type="catalytic activity">
    <reaction evidence="2">
        <text>a (3E)-enoyl-CoA = a 4-saturated (2E)-enoyl-CoA</text>
        <dbReference type="Rhea" id="RHEA:45228"/>
        <dbReference type="ChEBI" id="CHEBI:58521"/>
        <dbReference type="ChEBI" id="CHEBI:85097"/>
        <dbReference type="EC" id="5.3.3.8"/>
    </reaction>
</comment>
<dbReference type="GO" id="GO:0005777">
    <property type="term" value="C:peroxisome"/>
    <property type="evidence" value="ECO:0007669"/>
    <property type="project" value="TreeGrafter"/>
</dbReference>
<evidence type="ECO:0000256" key="4">
    <source>
        <dbReference type="ARBA" id="ARBA00005254"/>
    </source>
</evidence>
<dbReference type="Pfam" id="PF00378">
    <property type="entry name" value="ECH_1"/>
    <property type="match status" value="1"/>
</dbReference>
<dbReference type="GeneID" id="106769859"/>
<gene>
    <name evidence="8" type="primary">LOC106769859</name>
</gene>
<organism evidence="7 8">
    <name type="scientific">Vigna radiata var. radiata</name>
    <name type="common">Mung bean</name>
    <name type="synonym">Phaseolus aureus</name>
    <dbReference type="NCBI Taxonomy" id="3916"/>
    <lineage>
        <taxon>Eukaryota</taxon>
        <taxon>Viridiplantae</taxon>
        <taxon>Streptophyta</taxon>
        <taxon>Embryophyta</taxon>
        <taxon>Tracheophyta</taxon>
        <taxon>Spermatophyta</taxon>
        <taxon>Magnoliopsida</taxon>
        <taxon>eudicotyledons</taxon>
        <taxon>Gunneridae</taxon>
        <taxon>Pentapetalae</taxon>
        <taxon>rosids</taxon>
        <taxon>fabids</taxon>
        <taxon>Fabales</taxon>
        <taxon>Fabaceae</taxon>
        <taxon>Papilionoideae</taxon>
        <taxon>50 kb inversion clade</taxon>
        <taxon>NPAAA clade</taxon>
        <taxon>indigoferoid/millettioid clade</taxon>
        <taxon>Phaseoleae</taxon>
        <taxon>Vigna</taxon>
    </lineage>
</organism>
<dbReference type="FunFam" id="3.90.226.10:FF:000049">
    <property type="entry name" value="Enoyl-CoA delta isomerase 3"/>
    <property type="match status" value="1"/>
</dbReference>
<dbReference type="PANTHER" id="PTHR11941">
    <property type="entry name" value="ENOYL-COA HYDRATASE-RELATED"/>
    <property type="match status" value="1"/>
</dbReference>
<dbReference type="InterPro" id="IPR001753">
    <property type="entry name" value="Enoyl-CoA_hydra/iso"/>
</dbReference>
<dbReference type="SUPFAM" id="SSF52096">
    <property type="entry name" value="ClpP/crotonase"/>
    <property type="match status" value="1"/>
</dbReference>
<evidence type="ECO:0000256" key="1">
    <source>
        <dbReference type="ARBA" id="ARBA00000452"/>
    </source>
</evidence>
<dbReference type="EC" id="5.3.3.8" evidence="5"/>
<comment type="pathway">
    <text evidence="3">Lipid metabolism; fatty acid beta-oxidation.</text>
</comment>
<evidence type="ECO:0000313" key="8">
    <source>
        <dbReference type="RefSeq" id="XP_014511127.1"/>
    </source>
</evidence>
<keyword evidence="6" id="KW-0443">Lipid metabolism</keyword>
<reference evidence="8" key="2">
    <citation type="submission" date="2025-08" db="UniProtKB">
        <authorList>
            <consortium name="RefSeq"/>
        </authorList>
    </citation>
    <scope>IDENTIFICATION</scope>
    <source>
        <tissue evidence="8">Leaf</tissue>
    </source>
</reference>
<name>A0A1S3UYV3_VIGRR</name>
<dbReference type="KEGG" id="vra:106769859"/>
<protein>
    <recommendedName>
        <fullName evidence="5">Delta(3)-Delta(2)-enoyl-CoA isomerase</fullName>
        <ecNumber evidence="5">5.3.3.8</ecNumber>
    </recommendedName>
</protein>
<comment type="similarity">
    <text evidence="4">Belongs to the enoyl-CoA hydratase/isomerase family.</text>
</comment>
<dbReference type="GO" id="GO:0006635">
    <property type="term" value="P:fatty acid beta-oxidation"/>
    <property type="evidence" value="ECO:0007669"/>
    <property type="project" value="TreeGrafter"/>
</dbReference>
<evidence type="ECO:0000313" key="7">
    <source>
        <dbReference type="Proteomes" id="UP000087766"/>
    </source>
</evidence>
<dbReference type="RefSeq" id="XP_014511127.1">
    <property type="nucleotide sequence ID" value="XM_014655641.2"/>
</dbReference>
<sequence>MSHTQLISATMGCTLEKRGSVFVLTLTSETDEQHRLNPTLLSSLLAALTQVNSQATDASALVTTAQGRFFCNGFDFHWARAAADPQAARIRLRAMSNSLRPVLAALFSLPIPTVAAVSGHAAAAGAVLALTHDHVLMRGDRDVLYMPEVDLGITLPDYFAAVMREKVAAARDLVLAGRKVRAEEAVEMGIVRSAHDSAEGTAEAAMRLGEELAGRKWVGEAYVEVRKSLFPEVCDVLGLAPKSIVSKI</sequence>
<accession>A0A1S3UYV3</accession>
<evidence type="ECO:0000256" key="5">
    <source>
        <dbReference type="ARBA" id="ARBA00012064"/>
    </source>
</evidence>
<dbReference type="InterPro" id="IPR029045">
    <property type="entry name" value="ClpP/crotonase-like_dom_sf"/>
</dbReference>
<dbReference type="Proteomes" id="UP000087766">
    <property type="component" value="Chromosome 8"/>
</dbReference>
<dbReference type="CDD" id="cd06558">
    <property type="entry name" value="crotonase-like"/>
    <property type="match status" value="1"/>
</dbReference>